<evidence type="ECO:0000256" key="1">
    <source>
        <dbReference type="ARBA" id="ARBA00052296"/>
    </source>
</evidence>
<accession>A0A7I9VIW6</accession>
<sequence length="374" mass="40206">MGELSAALQAKRIAVCVGPGGVGKTTLAAALGLGRALAGGKVLVCTIDPARRLANALGLEALGNVESRVPEARLAEAGLHARGQLFAMMLDVKRTWDDLVARHAPDPARRERIYRNRLYQQLSSALAGSQEYMAMEKLYELATERDYDLIVLDTPPTAHALDFLDAPDRILDFLGNDTARTLLAPALSAGRVGLKLFQLGGSYVAKTMARFTGAEVLEDLAEFMATFQGMYGGFKDRAAAVRALLAEPQVGFVLTSSASPRAVDETLFFHERLRAERMPVAGVVANRVTRELWGPGPLPDAVELEAALAAQRVPDGTLASRLARTLAEHELLARADAREVARLFAESSGARVELPRLDTDVHDLAHLARLAAAL</sequence>
<dbReference type="SUPFAM" id="SSF52540">
    <property type="entry name" value="P-loop containing nucleoside triphosphate hydrolases"/>
    <property type="match status" value="1"/>
</dbReference>
<comment type="caution">
    <text evidence="4">The sequence shown here is derived from an EMBL/GenBank/DDBJ whole genome shotgun (WGS) entry which is preliminary data.</text>
</comment>
<name>A0A7I9VIW6_9BACT</name>
<gene>
    <name evidence="4" type="ORF">AMYX_08290</name>
</gene>
<dbReference type="RefSeq" id="WP_176063253.1">
    <property type="nucleotide sequence ID" value="NZ_BJTG01000002.1"/>
</dbReference>
<organism evidence="4 5">
    <name type="scientific">Anaeromyxobacter diazotrophicus</name>
    <dbReference type="NCBI Taxonomy" id="2590199"/>
    <lineage>
        <taxon>Bacteria</taxon>
        <taxon>Pseudomonadati</taxon>
        <taxon>Myxococcota</taxon>
        <taxon>Myxococcia</taxon>
        <taxon>Myxococcales</taxon>
        <taxon>Cystobacterineae</taxon>
        <taxon>Anaeromyxobacteraceae</taxon>
        <taxon>Anaeromyxobacter</taxon>
    </lineage>
</organism>
<proteinExistence type="predicted"/>
<dbReference type="GO" id="GO:0005524">
    <property type="term" value="F:ATP binding"/>
    <property type="evidence" value="ECO:0007669"/>
    <property type="project" value="InterPro"/>
</dbReference>
<dbReference type="GO" id="GO:0015446">
    <property type="term" value="F:ATPase-coupled arsenite transmembrane transporter activity"/>
    <property type="evidence" value="ECO:0007669"/>
    <property type="project" value="UniProtKB-EC"/>
</dbReference>
<dbReference type="PANTHER" id="PTHR10803">
    <property type="entry name" value="ARSENICAL PUMP-DRIVING ATPASE ARSENITE-TRANSLOCATING ATPASE"/>
    <property type="match status" value="1"/>
</dbReference>
<dbReference type="AlphaFoldDB" id="A0A7I9VIW6"/>
<dbReference type="Gene3D" id="3.40.50.300">
    <property type="entry name" value="P-loop containing nucleotide triphosphate hydrolases"/>
    <property type="match status" value="1"/>
</dbReference>
<dbReference type="Pfam" id="PF02374">
    <property type="entry name" value="ArsA_ATPase"/>
    <property type="match status" value="1"/>
</dbReference>
<dbReference type="PANTHER" id="PTHR10803:SF26">
    <property type="entry name" value="ANION TRANSPORTER ATPASE-RELATED"/>
    <property type="match status" value="1"/>
</dbReference>
<dbReference type="InterPro" id="IPR025723">
    <property type="entry name" value="ArsA/GET3_ATPase-like"/>
</dbReference>
<dbReference type="CDD" id="cd02035">
    <property type="entry name" value="ArsA"/>
    <property type="match status" value="1"/>
</dbReference>
<dbReference type="EC" id="7.3.2.7" evidence="2"/>
<comment type="catalytic activity">
    <reaction evidence="1">
        <text>arsenite(in) + ATP + H2O = arsenite(out) + ADP + phosphate + H(+)</text>
        <dbReference type="Rhea" id="RHEA:11348"/>
        <dbReference type="ChEBI" id="CHEBI:15377"/>
        <dbReference type="ChEBI" id="CHEBI:15378"/>
        <dbReference type="ChEBI" id="CHEBI:29242"/>
        <dbReference type="ChEBI" id="CHEBI:30616"/>
        <dbReference type="ChEBI" id="CHEBI:43474"/>
        <dbReference type="ChEBI" id="CHEBI:456216"/>
        <dbReference type="EC" id="7.3.2.7"/>
    </reaction>
</comment>
<dbReference type="Proteomes" id="UP000503640">
    <property type="component" value="Unassembled WGS sequence"/>
</dbReference>
<dbReference type="EMBL" id="BJTG01000002">
    <property type="protein sequence ID" value="GEJ56088.1"/>
    <property type="molecule type" value="Genomic_DNA"/>
</dbReference>
<dbReference type="GO" id="GO:0016887">
    <property type="term" value="F:ATP hydrolysis activity"/>
    <property type="evidence" value="ECO:0007669"/>
    <property type="project" value="InterPro"/>
</dbReference>
<dbReference type="InterPro" id="IPR016300">
    <property type="entry name" value="ATPase_ArsA/GET3"/>
</dbReference>
<protein>
    <recommendedName>
        <fullName evidence="2">arsenite-transporting ATPase</fullName>
        <ecNumber evidence="2">7.3.2.7</ecNumber>
    </recommendedName>
</protein>
<feature type="domain" description="ArsA/GET3 Anion-transporting ATPase-like" evidence="3">
    <location>
        <begin position="13"/>
        <end position="237"/>
    </location>
</feature>
<evidence type="ECO:0000259" key="3">
    <source>
        <dbReference type="Pfam" id="PF02374"/>
    </source>
</evidence>
<evidence type="ECO:0000256" key="2">
    <source>
        <dbReference type="ARBA" id="ARBA00066752"/>
    </source>
</evidence>
<evidence type="ECO:0000313" key="5">
    <source>
        <dbReference type="Proteomes" id="UP000503640"/>
    </source>
</evidence>
<evidence type="ECO:0000313" key="4">
    <source>
        <dbReference type="EMBL" id="GEJ56088.1"/>
    </source>
</evidence>
<keyword evidence="5" id="KW-1185">Reference proteome</keyword>
<dbReference type="InterPro" id="IPR027417">
    <property type="entry name" value="P-loop_NTPase"/>
</dbReference>
<reference evidence="5" key="1">
    <citation type="journal article" date="2020" name="Appl. Environ. Microbiol.">
        <title>Diazotrophic Anaeromyxobacter Isolates from Soils.</title>
        <authorList>
            <person name="Masuda Y."/>
            <person name="Yamanaka H."/>
            <person name="Xu Z.X."/>
            <person name="Shiratori Y."/>
            <person name="Aono T."/>
            <person name="Amachi S."/>
            <person name="Senoo K."/>
            <person name="Itoh H."/>
        </authorList>
    </citation>
    <scope>NUCLEOTIDE SEQUENCE [LARGE SCALE GENOMIC DNA]</scope>
    <source>
        <strain evidence="5">R267</strain>
    </source>
</reference>